<organism evidence="3 4">
    <name type="scientific">Plakobranchus ocellatus</name>
    <dbReference type="NCBI Taxonomy" id="259542"/>
    <lineage>
        <taxon>Eukaryota</taxon>
        <taxon>Metazoa</taxon>
        <taxon>Spiralia</taxon>
        <taxon>Lophotrochozoa</taxon>
        <taxon>Mollusca</taxon>
        <taxon>Gastropoda</taxon>
        <taxon>Heterobranchia</taxon>
        <taxon>Euthyneura</taxon>
        <taxon>Panpulmonata</taxon>
        <taxon>Sacoglossa</taxon>
        <taxon>Placobranchoidea</taxon>
        <taxon>Plakobranchidae</taxon>
        <taxon>Plakobranchus</taxon>
    </lineage>
</organism>
<keyword evidence="4" id="KW-1185">Reference proteome</keyword>
<gene>
    <name evidence="3" type="ORF">PoB_004264700</name>
</gene>
<dbReference type="GO" id="GO:0006259">
    <property type="term" value="P:DNA metabolic process"/>
    <property type="evidence" value="ECO:0007669"/>
    <property type="project" value="UniProtKB-ARBA"/>
</dbReference>
<dbReference type="EMBL" id="BLXT01004654">
    <property type="protein sequence ID" value="GFO16142.1"/>
    <property type="molecule type" value="Genomic_DNA"/>
</dbReference>
<dbReference type="SUPFAM" id="SSF56672">
    <property type="entry name" value="DNA/RNA polymerases"/>
    <property type="match status" value="1"/>
</dbReference>
<dbReference type="InterPro" id="IPR043502">
    <property type="entry name" value="DNA/RNA_pol_sf"/>
</dbReference>
<proteinExistence type="predicted"/>
<dbReference type="InterPro" id="IPR036397">
    <property type="entry name" value="RNaseH_sf"/>
</dbReference>
<comment type="caution">
    <text evidence="3">The sequence shown here is derived from an EMBL/GenBank/DDBJ whole genome shotgun (WGS) entry which is preliminary data.</text>
</comment>
<reference evidence="3 4" key="1">
    <citation type="journal article" date="2021" name="Elife">
        <title>Chloroplast acquisition without the gene transfer in kleptoplastic sea slugs, Plakobranchus ocellatus.</title>
        <authorList>
            <person name="Maeda T."/>
            <person name="Takahashi S."/>
            <person name="Yoshida T."/>
            <person name="Shimamura S."/>
            <person name="Takaki Y."/>
            <person name="Nagai Y."/>
            <person name="Toyoda A."/>
            <person name="Suzuki Y."/>
            <person name="Arimoto A."/>
            <person name="Ishii H."/>
            <person name="Satoh N."/>
            <person name="Nishiyama T."/>
            <person name="Hasebe M."/>
            <person name="Maruyama T."/>
            <person name="Minagawa J."/>
            <person name="Obokata J."/>
            <person name="Shigenobu S."/>
        </authorList>
    </citation>
    <scope>NUCLEOTIDE SEQUENCE [LARGE SCALE GENOMIC DNA]</scope>
</reference>
<dbReference type="AlphaFoldDB" id="A0AAV4BAH6"/>
<dbReference type="PANTHER" id="PTHR37984">
    <property type="entry name" value="PROTEIN CBG26694"/>
    <property type="match status" value="1"/>
</dbReference>
<protein>
    <submittedName>
        <fullName evidence="3">Retrovirus-related pol polyprotein from transposon opus</fullName>
    </submittedName>
</protein>
<dbReference type="InterPro" id="IPR041577">
    <property type="entry name" value="RT_RNaseH_2"/>
</dbReference>
<feature type="domain" description="Reverse transcriptase/retrotransposon-derived protein RNase H-like" evidence="2">
    <location>
        <begin position="92"/>
        <end position="140"/>
    </location>
</feature>
<keyword evidence="1" id="KW-0511">Multifunctional enzyme</keyword>
<evidence type="ECO:0000313" key="3">
    <source>
        <dbReference type="EMBL" id="GFO16142.1"/>
    </source>
</evidence>
<accession>A0AAV4BAH6</accession>
<dbReference type="Proteomes" id="UP000735302">
    <property type="component" value="Unassembled WGS sequence"/>
</dbReference>
<evidence type="ECO:0000256" key="1">
    <source>
        <dbReference type="ARBA" id="ARBA00023268"/>
    </source>
</evidence>
<dbReference type="PANTHER" id="PTHR37984:SF5">
    <property type="entry name" value="PROTEIN NYNRIN-LIKE"/>
    <property type="match status" value="1"/>
</dbReference>
<dbReference type="Gene3D" id="3.30.420.10">
    <property type="entry name" value="Ribonuclease H-like superfamily/Ribonuclease H"/>
    <property type="match status" value="1"/>
</dbReference>
<evidence type="ECO:0000313" key="4">
    <source>
        <dbReference type="Proteomes" id="UP000735302"/>
    </source>
</evidence>
<sequence>MLKKLVAYTPKDWDRFISAELFAYRETSQESLGFSPFHLLFGRSVRGLMTILCELWTKKIEDGERSLSPLTDATRAGMPNNIRLEEPQERSIECLSQELGLRLPDFERPFMLATDASDTGVGAVLKQEFEDGTFPVVYMYLRSFYQERSDTLWWKKNA</sequence>
<dbReference type="GO" id="GO:0003824">
    <property type="term" value="F:catalytic activity"/>
    <property type="evidence" value="ECO:0007669"/>
    <property type="project" value="UniProtKB-KW"/>
</dbReference>
<name>A0AAV4BAH6_9GAST</name>
<dbReference type="InterPro" id="IPR050951">
    <property type="entry name" value="Retrovirus_Pol_polyprotein"/>
</dbReference>
<dbReference type="Pfam" id="PF17919">
    <property type="entry name" value="RT_RNaseH_2"/>
    <property type="match status" value="1"/>
</dbReference>
<evidence type="ECO:0000259" key="2">
    <source>
        <dbReference type="Pfam" id="PF17919"/>
    </source>
</evidence>
<dbReference type="GO" id="GO:0003676">
    <property type="term" value="F:nucleic acid binding"/>
    <property type="evidence" value="ECO:0007669"/>
    <property type="project" value="InterPro"/>
</dbReference>